<proteinExistence type="predicted"/>
<dbReference type="RefSeq" id="WP_106220772.1">
    <property type="nucleotide sequence ID" value="NZ_PVWP01000005.1"/>
</dbReference>
<organism evidence="1 2">
    <name type="scientific">Aphanothece cf. minutissima CCALA 015</name>
    <dbReference type="NCBI Taxonomy" id="2107695"/>
    <lineage>
        <taxon>Bacteria</taxon>
        <taxon>Bacillati</taxon>
        <taxon>Cyanobacteriota</taxon>
        <taxon>Cyanophyceae</taxon>
        <taxon>Oscillatoriophycideae</taxon>
        <taxon>Chroococcales</taxon>
        <taxon>Aphanothecaceae</taxon>
        <taxon>Aphanothece</taxon>
    </lineage>
</organism>
<sequence length="218" mass="25148">MAKRYSILDRLRFTRTGLKARLDYLKSGYIFVHVPRCGGTYAATLIHGRPLGHLYADFIRRKLLGDRLYAARTSVAFVRCPVERLISAYCFSLRGGTELVSQFPLHRPPRWALTDFRTFCEDWLFQQSLHRVDFIFRPQSWWLFDESGHLIVDEVSHLSRLDSWLQEKGFISEDSPVKVNASEQGLAKEARRALSPSLIGSIRDFYAQDLELLSAHLA</sequence>
<comment type="caution">
    <text evidence="1">The sequence shown here is derived from an EMBL/GenBank/DDBJ whole genome shotgun (WGS) entry which is preliminary data.</text>
</comment>
<dbReference type="Proteomes" id="UP000238218">
    <property type="component" value="Unassembled WGS sequence"/>
</dbReference>
<dbReference type="EMBL" id="PVWP01000005">
    <property type="protein sequence ID" value="PSB37477.1"/>
    <property type="molecule type" value="Genomic_DNA"/>
</dbReference>
<evidence type="ECO:0008006" key="3">
    <source>
        <dbReference type="Google" id="ProtNLM"/>
    </source>
</evidence>
<keyword evidence="2" id="KW-1185">Reference proteome</keyword>
<dbReference type="InterPro" id="IPR027417">
    <property type="entry name" value="P-loop_NTPase"/>
</dbReference>
<reference evidence="1 2" key="1">
    <citation type="submission" date="2018-03" db="EMBL/GenBank/DDBJ databases">
        <title>The ancient ancestry and fast evolution of plastids.</title>
        <authorList>
            <person name="Moore K.R."/>
            <person name="Magnabosco C."/>
            <person name="Momper L."/>
            <person name="Gold D.A."/>
            <person name="Bosak T."/>
            <person name="Fournier G.P."/>
        </authorList>
    </citation>
    <scope>NUCLEOTIDE SEQUENCE [LARGE SCALE GENOMIC DNA]</scope>
    <source>
        <strain evidence="1 2">CCALA 015</strain>
    </source>
</reference>
<accession>A0ABX5F791</accession>
<protein>
    <recommendedName>
        <fullName evidence="3">Sulfotransferase family protein</fullName>
    </recommendedName>
</protein>
<dbReference type="SUPFAM" id="SSF52540">
    <property type="entry name" value="P-loop containing nucleoside triphosphate hydrolases"/>
    <property type="match status" value="1"/>
</dbReference>
<gene>
    <name evidence="1" type="ORF">C7B81_08080</name>
</gene>
<evidence type="ECO:0000313" key="2">
    <source>
        <dbReference type="Proteomes" id="UP000238218"/>
    </source>
</evidence>
<name>A0ABX5F791_9CHRO</name>
<evidence type="ECO:0000313" key="1">
    <source>
        <dbReference type="EMBL" id="PSB37477.1"/>
    </source>
</evidence>